<evidence type="ECO:0000313" key="1">
    <source>
        <dbReference type="EMBL" id="SMR00351.1"/>
    </source>
</evidence>
<proteinExistence type="predicted"/>
<evidence type="ECO:0000313" key="2">
    <source>
        <dbReference type="Proteomes" id="UP000195877"/>
    </source>
</evidence>
<sequence>MKVLCVSERGGRVWGALNQLSKEKEFYSFPANGLIPDCRAIDELKKSVRLDVNFEKRAYLTCKK</sequence>
<protein>
    <submittedName>
        <fullName evidence="1">Uncharacterized protein</fullName>
    </submittedName>
</protein>
<keyword evidence="2" id="KW-1185">Reference proteome</keyword>
<dbReference type="GeneID" id="61896398"/>
<reference evidence="1 2" key="1">
    <citation type="submission" date="2017-05" db="EMBL/GenBank/DDBJ databases">
        <authorList>
            <person name="Blom J."/>
        </authorList>
    </citation>
    <scope>NUCLEOTIDE SEQUENCE [LARGE SCALE GENOMIC DNA]</scope>
    <source>
        <strain evidence="1">PD885</strain>
    </source>
</reference>
<dbReference type="Proteomes" id="UP000195877">
    <property type="component" value="Chromosome 1"/>
</dbReference>
<gene>
    <name evidence="1" type="ORF">PD885_03129</name>
</gene>
<name>A0ABY1RSR7_9XANT</name>
<organism evidence="1 2">
    <name type="scientific">Xanthomonas fragariae</name>
    <dbReference type="NCBI Taxonomy" id="48664"/>
    <lineage>
        <taxon>Bacteria</taxon>
        <taxon>Pseudomonadati</taxon>
        <taxon>Pseudomonadota</taxon>
        <taxon>Gammaproteobacteria</taxon>
        <taxon>Lysobacterales</taxon>
        <taxon>Lysobacteraceae</taxon>
        <taxon>Xanthomonas</taxon>
    </lineage>
</organism>
<dbReference type="EMBL" id="LT853882">
    <property type="protein sequence ID" value="SMR00351.1"/>
    <property type="molecule type" value="Genomic_DNA"/>
</dbReference>
<accession>A0ABY1RSR7</accession>
<dbReference type="RefSeq" id="WP_134656621.1">
    <property type="nucleotide sequence ID" value="NZ_CP127378.1"/>
</dbReference>